<dbReference type="KEGG" id="lrz:BJI69_04800"/>
<proteinExistence type="predicted"/>
<protein>
    <submittedName>
        <fullName evidence="1">Uncharacterized protein</fullName>
    </submittedName>
</protein>
<dbReference type="EMBL" id="CP017480">
    <property type="protein sequence ID" value="APG03293.1"/>
    <property type="molecule type" value="Genomic_DNA"/>
</dbReference>
<dbReference type="OrthoDB" id="8265552at2"/>
<keyword evidence="2" id="KW-1185">Reference proteome</keyword>
<evidence type="ECO:0000313" key="2">
    <source>
        <dbReference type="Proteomes" id="UP000182987"/>
    </source>
</evidence>
<accession>A0A1L3EQE1</accession>
<dbReference type="AlphaFoldDB" id="A0A1L3EQE1"/>
<organism evidence="1 2">
    <name type="scientific">Luteibacter rhizovicinus DSM 16549</name>
    <dbReference type="NCBI Taxonomy" id="1440763"/>
    <lineage>
        <taxon>Bacteria</taxon>
        <taxon>Pseudomonadati</taxon>
        <taxon>Pseudomonadota</taxon>
        <taxon>Gammaproteobacteria</taxon>
        <taxon>Lysobacterales</taxon>
        <taxon>Rhodanobacteraceae</taxon>
        <taxon>Luteibacter</taxon>
    </lineage>
</organism>
<dbReference type="RefSeq" id="WP_046966856.1">
    <property type="nucleotide sequence ID" value="NZ_CP017480.1"/>
</dbReference>
<evidence type="ECO:0000313" key="1">
    <source>
        <dbReference type="EMBL" id="APG03293.1"/>
    </source>
</evidence>
<sequence>MPVDYVGTYFTDDGFDFSRLLNDDFFQPVRILFQAGYFVSASKLLMVAIDSIGFVEFGDKDATFIKWLKRYAQLEPIGITAEELWEHRNGLLHMSNLRSRKVASGEIRPLVAYVGQLTEGVNLDHGKTGYYDLQALIIEFGHACGRWLETYDEDRAKIHAFVERYDLIASDARMLRIPLGGAPASEEGGDGKD</sequence>
<dbReference type="Proteomes" id="UP000182987">
    <property type="component" value="Chromosome"/>
</dbReference>
<name>A0A1L3EQE1_9GAMM</name>
<reference evidence="2" key="1">
    <citation type="submission" date="2016-09" db="EMBL/GenBank/DDBJ databases">
        <authorList>
            <person name="Lysoe E."/>
        </authorList>
    </citation>
    <scope>NUCLEOTIDE SEQUENCE [LARGE SCALE GENOMIC DNA]</scope>
    <source>
        <strain evidence="2">LJ96T</strain>
    </source>
</reference>
<gene>
    <name evidence="1" type="ORF">BJI69_04800</name>
</gene>